<keyword evidence="3" id="KW-1185">Reference proteome</keyword>
<evidence type="ECO:0000313" key="2">
    <source>
        <dbReference type="EnsemblMetazoa" id="ADAC000226-PA"/>
    </source>
</evidence>
<dbReference type="VEuPathDB" id="VectorBase:ADAC000226"/>
<evidence type="ECO:0000313" key="1">
    <source>
        <dbReference type="EMBL" id="ETN67944.1"/>
    </source>
</evidence>
<name>W5JX94_ANODA</name>
<dbReference type="Proteomes" id="UP000000673">
    <property type="component" value="Unassembled WGS sequence"/>
</dbReference>
<sequence length="81" mass="8864">MLLQLREGAKSASNKGIVQTLVGGKAKVTALTQRRLVECRGQYDGASEEEVVNELKSNFGLEEMYSVECPQCALCKKATKK</sequence>
<proteinExistence type="predicted"/>
<dbReference type="AlphaFoldDB" id="W5JX94"/>
<reference evidence="2" key="4">
    <citation type="submission" date="2015-06" db="UniProtKB">
        <authorList>
            <consortium name="EnsemblMetazoa"/>
        </authorList>
    </citation>
    <scope>IDENTIFICATION</scope>
</reference>
<reference evidence="1" key="2">
    <citation type="submission" date="2010-05" db="EMBL/GenBank/DDBJ databases">
        <authorList>
            <person name="Almeida L.G."/>
            <person name="Nicolas M.F."/>
            <person name="Souza R.C."/>
            <person name="Vasconcelos A.T.R."/>
        </authorList>
    </citation>
    <scope>NUCLEOTIDE SEQUENCE</scope>
</reference>
<evidence type="ECO:0000313" key="3">
    <source>
        <dbReference type="Proteomes" id="UP000000673"/>
    </source>
</evidence>
<dbReference type="EnsemblMetazoa" id="ADAC000226-RA">
    <property type="protein sequence ID" value="ADAC000226-PA"/>
    <property type="gene ID" value="ADAC000226"/>
</dbReference>
<organism evidence="1">
    <name type="scientific">Anopheles darlingi</name>
    <name type="common">Mosquito</name>
    <dbReference type="NCBI Taxonomy" id="43151"/>
    <lineage>
        <taxon>Eukaryota</taxon>
        <taxon>Metazoa</taxon>
        <taxon>Ecdysozoa</taxon>
        <taxon>Arthropoda</taxon>
        <taxon>Hexapoda</taxon>
        <taxon>Insecta</taxon>
        <taxon>Pterygota</taxon>
        <taxon>Neoptera</taxon>
        <taxon>Endopterygota</taxon>
        <taxon>Diptera</taxon>
        <taxon>Nematocera</taxon>
        <taxon>Culicoidea</taxon>
        <taxon>Culicidae</taxon>
        <taxon>Anophelinae</taxon>
        <taxon>Anopheles</taxon>
    </lineage>
</organism>
<dbReference type="HOGENOM" id="CLU_2575795_0_0_1"/>
<reference evidence="1" key="3">
    <citation type="journal article" date="2013" name="Nucleic Acids Res.">
        <title>The genome of Anopheles darlingi, the main neotropical malaria vector.</title>
        <authorList>
            <person name="Marinotti O."/>
            <person name="Cerqueira G.C."/>
            <person name="de Almeida L.G."/>
            <person name="Ferro M.I."/>
            <person name="Loreto E.L."/>
            <person name="Zaha A."/>
            <person name="Teixeira S.M."/>
            <person name="Wespiser A.R."/>
            <person name="Almeida E Silva A."/>
            <person name="Schlindwein A.D."/>
            <person name="Pacheco A.C."/>
            <person name="Silva A.L."/>
            <person name="Graveley B.R."/>
            <person name="Walenz B.P."/>
            <person name="Lima Bde A."/>
            <person name="Ribeiro C.A."/>
            <person name="Nunes-Silva C.G."/>
            <person name="de Carvalho C.R."/>
            <person name="Soares C.M."/>
            <person name="de Menezes C.B."/>
            <person name="Matiolli C."/>
            <person name="Caffrey D."/>
            <person name="Araujo D.A."/>
            <person name="de Oliveira D.M."/>
            <person name="Golenbock D."/>
            <person name="Grisard E.C."/>
            <person name="Fantinatti-Garboggini F."/>
            <person name="de Carvalho F.M."/>
            <person name="Barcellos F.G."/>
            <person name="Prosdocimi F."/>
            <person name="May G."/>
            <person name="Azevedo Junior G.M."/>
            <person name="Guimaraes G.M."/>
            <person name="Goldman G.H."/>
            <person name="Padilha I.Q."/>
            <person name="Batista Jda S."/>
            <person name="Ferro J.A."/>
            <person name="Ribeiro J.M."/>
            <person name="Fietto J.L."/>
            <person name="Dabbas K.M."/>
            <person name="Cerdeira L."/>
            <person name="Agnez-Lima L.F."/>
            <person name="Brocchi M."/>
            <person name="de Carvalho M.O."/>
            <person name="Teixeira Mde M."/>
            <person name="Diniz Maia Mde M."/>
            <person name="Goldman M.H."/>
            <person name="Cruz Schneider M.P."/>
            <person name="Felipe M.S."/>
            <person name="Hungria M."/>
            <person name="Nicolas M.F."/>
            <person name="Pereira M."/>
            <person name="Montes M.A."/>
            <person name="Cantao M.E."/>
            <person name="Vincentz M."/>
            <person name="Rafael M.S."/>
            <person name="Silverman N."/>
            <person name="Stoco P.H."/>
            <person name="Souza R.C."/>
            <person name="Vicentini R."/>
            <person name="Gazzinelli R.T."/>
            <person name="Neves Rde O."/>
            <person name="Silva R."/>
            <person name="Astolfi-Filho S."/>
            <person name="Maciel T.E."/>
            <person name="Urmenyi T.P."/>
            <person name="Tadei W.P."/>
            <person name="Camargo E.P."/>
            <person name="de Vasconcelos A.T."/>
        </authorList>
    </citation>
    <scope>NUCLEOTIDE SEQUENCE</scope>
</reference>
<reference evidence="1 3" key="1">
    <citation type="journal article" date="2010" name="BMC Genomics">
        <title>Combination of measures distinguishes pre-miRNAs from other stem-loops in the genome of the newly sequenced Anopheles darlingi.</title>
        <authorList>
            <person name="Mendes N.D."/>
            <person name="Freitas A.T."/>
            <person name="Vasconcelos A.T."/>
            <person name="Sagot M.F."/>
        </authorList>
    </citation>
    <scope>NUCLEOTIDE SEQUENCE</scope>
</reference>
<protein>
    <submittedName>
        <fullName evidence="1 2">Uncharacterized protein</fullName>
    </submittedName>
</protein>
<dbReference type="EMBL" id="ADMH02000063">
    <property type="protein sequence ID" value="ETN67944.1"/>
    <property type="molecule type" value="Genomic_DNA"/>
</dbReference>
<gene>
    <name evidence="1" type="ORF">AND_000226</name>
</gene>
<accession>W5JX94</accession>